<evidence type="ECO:0000313" key="2">
    <source>
        <dbReference type="EMBL" id="PSR52528.1"/>
    </source>
</evidence>
<organism evidence="2 3">
    <name type="scientific">Adhaeribacter arboris</name>
    <dbReference type="NCBI Taxonomy" id="2072846"/>
    <lineage>
        <taxon>Bacteria</taxon>
        <taxon>Pseudomonadati</taxon>
        <taxon>Bacteroidota</taxon>
        <taxon>Cytophagia</taxon>
        <taxon>Cytophagales</taxon>
        <taxon>Hymenobacteraceae</taxon>
        <taxon>Adhaeribacter</taxon>
    </lineage>
</organism>
<comment type="caution">
    <text evidence="2">The sequence shown here is derived from an EMBL/GenBank/DDBJ whole genome shotgun (WGS) entry which is preliminary data.</text>
</comment>
<dbReference type="AlphaFoldDB" id="A0A2T2YAR2"/>
<evidence type="ECO:0000313" key="3">
    <source>
        <dbReference type="Proteomes" id="UP000240357"/>
    </source>
</evidence>
<proteinExistence type="predicted"/>
<keyword evidence="3" id="KW-1185">Reference proteome</keyword>
<keyword evidence="1" id="KW-0812">Transmembrane</keyword>
<keyword evidence="1" id="KW-0472">Membrane</keyword>
<feature type="transmembrane region" description="Helical" evidence="1">
    <location>
        <begin position="24"/>
        <end position="46"/>
    </location>
</feature>
<feature type="transmembrane region" description="Helical" evidence="1">
    <location>
        <begin position="233"/>
        <end position="253"/>
    </location>
</feature>
<feature type="transmembrane region" description="Helical" evidence="1">
    <location>
        <begin position="148"/>
        <end position="169"/>
    </location>
</feature>
<keyword evidence="1" id="KW-1133">Transmembrane helix</keyword>
<feature type="transmembrane region" description="Helical" evidence="1">
    <location>
        <begin position="178"/>
        <end position="196"/>
    </location>
</feature>
<name>A0A2T2YAR2_9BACT</name>
<feature type="transmembrane region" description="Helical" evidence="1">
    <location>
        <begin position="58"/>
        <end position="79"/>
    </location>
</feature>
<accession>A0A2T2YAR2</accession>
<gene>
    <name evidence="2" type="ORF">AHMF7605_02800</name>
</gene>
<dbReference type="RefSeq" id="WP_106926237.1">
    <property type="nucleotide sequence ID" value="NZ_PYFT01000001.1"/>
</dbReference>
<protein>
    <submittedName>
        <fullName evidence="2">Uncharacterized protein</fullName>
    </submittedName>
</protein>
<dbReference type="OrthoDB" id="1523880at2"/>
<reference evidence="2 3" key="1">
    <citation type="submission" date="2018-03" db="EMBL/GenBank/DDBJ databases">
        <title>Adhaeribacter sp. HMF7605 Genome sequencing and assembly.</title>
        <authorList>
            <person name="Kang H."/>
            <person name="Kang J."/>
            <person name="Cha I."/>
            <person name="Kim H."/>
            <person name="Joh K."/>
        </authorList>
    </citation>
    <scope>NUCLEOTIDE SEQUENCE [LARGE SCALE GENOMIC DNA]</scope>
    <source>
        <strain evidence="2 3">HMF7605</strain>
    </source>
</reference>
<sequence>MKNHFNFSRFARLFGKHTAEHIKWYLMATAVLIGAMSLMLGFVAYMQSYPIDLEEQSLIFIFGILGAGSIFTSIVFAHLGDKKQAIAALTLPASHFEKYLVGWIYSFLIFILVFTASFYLVVITIISLDNQGPEPTKLLNIFSPTNRIYLVFLLYAMVHAIAIWGSIYFQRLHLIKTAFAFFIVFLLVIFFNLQWLEVLFNKDLAVAVPFGSIGFHDKKQYYLVELPEAQHSLTFLLPLVLAIILWITAFFGLKEKQV</sequence>
<evidence type="ECO:0000256" key="1">
    <source>
        <dbReference type="SAM" id="Phobius"/>
    </source>
</evidence>
<feature type="transmembrane region" description="Helical" evidence="1">
    <location>
        <begin position="100"/>
        <end position="128"/>
    </location>
</feature>
<dbReference type="Proteomes" id="UP000240357">
    <property type="component" value="Unassembled WGS sequence"/>
</dbReference>
<dbReference type="EMBL" id="PYFT01000001">
    <property type="protein sequence ID" value="PSR52528.1"/>
    <property type="molecule type" value="Genomic_DNA"/>
</dbReference>